<reference evidence="2 3" key="1">
    <citation type="journal article" date="2021" name="Commun. Biol.">
        <title>The genome of Shorea leprosula (Dipterocarpaceae) highlights the ecological relevance of drought in aseasonal tropical rainforests.</title>
        <authorList>
            <person name="Ng K.K.S."/>
            <person name="Kobayashi M.J."/>
            <person name="Fawcett J.A."/>
            <person name="Hatakeyama M."/>
            <person name="Paape T."/>
            <person name="Ng C.H."/>
            <person name="Ang C.C."/>
            <person name="Tnah L.H."/>
            <person name="Lee C.T."/>
            <person name="Nishiyama T."/>
            <person name="Sese J."/>
            <person name="O'Brien M.J."/>
            <person name="Copetti D."/>
            <person name="Mohd Noor M.I."/>
            <person name="Ong R.C."/>
            <person name="Putra M."/>
            <person name="Sireger I.Z."/>
            <person name="Indrioko S."/>
            <person name="Kosugi Y."/>
            <person name="Izuno A."/>
            <person name="Isagi Y."/>
            <person name="Lee S.L."/>
            <person name="Shimizu K.K."/>
        </authorList>
    </citation>
    <scope>NUCLEOTIDE SEQUENCE [LARGE SCALE GENOMIC DNA]</scope>
    <source>
        <strain evidence="2">214</strain>
    </source>
</reference>
<dbReference type="Proteomes" id="UP001054252">
    <property type="component" value="Unassembled WGS sequence"/>
</dbReference>
<dbReference type="GO" id="GO:0004601">
    <property type="term" value="F:peroxidase activity"/>
    <property type="evidence" value="ECO:0007669"/>
    <property type="project" value="InterPro"/>
</dbReference>
<feature type="domain" description="Plant heme peroxidase family profile" evidence="1">
    <location>
        <begin position="16"/>
        <end position="112"/>
    </location>
</feature>
<dbReference type="PROSITE" id="PS50873">
    <property type="entry name" value="PEROXIDASE_4"/>
    <property type="match status" value="1"/>
</dbReference>
<accession>A0AAV5LGG0</accession>
<dbReference type="AlphaFoldDB" id="A0AAV5LGG0"/>
<dbReference type="GO" id="GO:0020037">
    <property type="term" value="F:heme binding"/>
    <property type="evidence" value="ECO:0007669"/>
    <property type="project" value="InterPro"/>
</dbReference>
<evidence type="ECO:0000313" key="3">
    <source>
        <dbReference type="Proteomes" id="UP001054252"/>
    </source>
</evidence>
<proteinExistence type="predicted"/>
<comment type="caution">
    <text evidence="2">The sequence shown here is derived from an EMBL/GenBank/DDBJ whole genome shotgun (WGS) entry which is preliminary data.</text>
</comment>
<sequence>MVKVGGTFRQLSLAPFFPDCFIGGCDASVFMDDSKSAMGWCTKKMFLQVPFSNHLKGNTVSGKIAMILSKSPLQLLGTGQPEPCSPSDFLIDVRRNCQDNTPGEDSSSLINN</sequence>
<name>A0AAV5LGG0_9ROSI</name>
<keyword evidence="3" id="KW-1185">Reference proteome</keyword>
<dbReference type="EMBL" id="BPVZ01000115">
    <property type="protein sequence ID" value="GKV36165.1"/>
    <property type="molecule type" value="Genomic_DNA"/>
</dbReference>
<gene>
    <name evidence="2" type="ORF">SLEP1_g44326</name>
</gene>
<dbReference type="InterPro" id="IPR002016">
    <property type="entry name" value="Haem_peroxidase"/>
</dbReference>
<dbReference type="GO" id="GO:0006979">
    <property type="term" value="P:response to oxidative stress"/>
    <property type="evidence" value="ECO:0007669"/>
    <property type="project" value="InterPro"/>
</dbReference>
<protein>
    <recommendedName>
        <fullName evidence="1">Plant heme peroxidase family profile domain-containing protein</fullName>
    </recommendedName>
</protein>
<evidence type="ECO:0000313" key="2">
    <source>
        <dbReference type="EMBL" id="GKV36165.1"/>
    </source>
</evidence>
<evidence type="ECO:0000259" key="1">
    <source>
        <dbReference type="PROSITE" id="PS50873"/>
    </source>
</evidence>
<organism evidence="2 3">
    <name type="scientific">Rubroshorea leprosula</name>
    <dbReference type="NCBI Taxonomy" id="152421"/>
    <lineage>
        <taxon>Eukaryota</taxon>
        <taxon>Viridiplantae</taxon>
        <taxon>Streptophyta</taxon>
        <taxon>Embryophyta</taxon>
        <taxon>Tracheophyta</taxon>
        <taxon>Spermatophyta</taxon>
        <taxon>Magnoliopsida</taxon>
        <taxon>eudicotyledons</taxon>
        <taxon>Gunneridae</taxon>
        <taxon>Pentapetalae</taxon>
        <taxon>rosids</taxon>
        <taxon>malvids</taxon>
        <taxon>Malvales</taxon>
        <taxon>Dipterocarpaceae</taxon>
        <taxon>Rubroshorea</taxon>
    </lineage>
</organism>